<dbReference type="AlphaFoldDB" id="A0A238Y9Y0"/>
<dbReference type="InterPro" id="IPR028994">
    <property type="entry name" value="Integrin_alpha_N"/>
</dbReference>
<protein>
    <submittedName>
        <fullName evidence="3">Repeat domain-containing protein</fullName>
    </submittedName>
</protein>
<dbReference type="InterPro" id="IPR013517">
    <property type="entry name" value="FG-GAP"/>
</dbReference>
<dbReference type="Gene3D" id="2.130.10.130">
    <property type="entry name" value="Integrin alpha, N-terminal"/>
    <property type="match status" value="2"/>
</dbReference>
<keyword evidence="1 2" id="KW-0732">Signal</keyword>
<organism evidence="3 4">
    <name type="scientific">Actinoplanes regularis</name>
    <dbReference type="NCBI Taxonomy" id="52697"/>
    <lineage>
        <taxon>Bacteria</taxon>
        <taxon>Bacillati</taxon>
        <taxon>Actinomycetota</taxon>
        <taxon>Actinomycetes</taxon>
        <taxon>Micromonosporales</taxon>
        <taxon>Micromonosporaceae</taxon>
        <taxon>Actinoplanes</taxon>
    </lineage>
</organism>
<evidence type="ECO:0000256" key="2">
    <source>
        <dbReference type="SAM" id="SignalP"/>
    </source>
</evidence>
<dbReference type="InterPro" id="IPR006311">
    <property type="entry name" value="TAT_signal"/>
</dbReference>
<dbReference type="RefSeq" id="WP_089293563.1">
    <property type="nucleotide sequence ID" value="NZ_BOMU01000037.1"/>
</dbReference>
<dbReference type="OrthoDB" id="581998at2"/>
<name>A0A238Y9Y0_9ACTN</name>
<gene>
    <name evidence="3" type="ORF">SAMN06264365_104400</name>
</gene>
<keyword evidence="4" id="KW-1185">Reference proteome</keyword>
<dbReference type="SUPFAM" id="SSF69318">
    <property type="entry name" value="Integrin alpha N-terminal domain"/>
    <property type="match status" value="1"/>
</dbReference>
<feature type="chain" id="PRO_5012195790" evidence="2">
    <location>
        <begin position="29"/>
        <end position="479"/>
    </location>
</feature>
<dbReference type="Proteomes" id="UP000198415">
    <property type="component" value="Unassembled WGS sequence"/>
</dbReference>
<dbReference type="PANTHER" id="PTHR46580:SF2">
    <property type="entry name" value="MAM DOMAIN-CONTAINING PROTEIN"/>
    <property type="match status" value="1"/>
</dbReference>
<evidence type="ECO:0000256" key="1">
    <source>
        <dbReference type="ARBA" id="ARBA00022729"/>
    </source>
</evidence>
<feature type="signal peptide" evidence="2">
    <location>
        <begin position="1"/>
        <end position="28"/>
    </location>
</feature>
<evidence type="ECO:0000313" key="3">
    <source>
        <dbReference type="EMBL" id="SNR68076.1"/>
    </source>
</evidence>
<dbReference type="PANTHER" id="PTHR46580">
    <property type="entry name" value="SENSOR KINASE-RELATED"/>
    <property type="match status" value="1"/>
</dbReference>
<dbReference type="PROSITE" id="PS51318">
    <property type="entry name" value="TAT"/>
    <property type="match status" value="1"/>
</dbReference>
<proteinExistence type="predicted"/>
<dbReference type="Pfam" id="PF13517">
    <property type="entry name" value="FG-GAP_3"/>
    <property type="match status" value="2"/>
</dbReference>
<reference evidence="3 4" key="1">
    <citation type="submission" date="2017-06" db="EMBL/GenBank/DDBJ databases">
        <authorList>
            <person name="Kim H.J."/>
            <person name="Triplett B.A."/>
        </authorList>
    </citation>
    <scope>NUCLEOTIDE SEQUENCE [LARGE SCALE GENOMIC DNA]</scope>
    <source>
        <strain evidence="3 4">DSM 43151</strain>
    </source>
</reference>
<dbReference type="EMBL" id="FZNR01000004">
    <property type="protein sequence ID" value="SNR68076.1"/>
    <property type="molecule type" value="Genomic_DNA"/>
</dbReference>
<evidence type="ECO:0000313" key="4">
    <source>
        <dbReference type="Proteomes" id="UP000198415"/>
    </source>
</evidence>
<accession>A0A238Y9Y0</accession>
<sequence length="479" mass="50037">MRVIRGRRLLLAAVLAAGAVLLPTAAQAATPLSAAASCLPGADTAADRAIATRLRPLMTGQRLGAAVSGRSIACARVIVRIVQLRGLPRRAAVIALTTAITESTLKNHLTEVDHDSLGLFQQRPSQGWGRPEQLVDPVYATDAFLNAMIRKYPGDSWLSGDVGAICQRVQTSAFPAAYGREVHDAALILSKVWTDVPAAHPGTVQPQPATTSVGPFQRAIATAATELGPLDGRHTLAMTDWNGDKRPDLMVVKGTGTVTGGTEVRIMNGAGNLSSLLLNTATVLGPAEDADVYSVGDWNGDNRPDLMVLQKAGTQLRIVDGASNFQRLLLETTVGLAGVNEVAPADWNGDGRLDLVAVRTAGTASGKVEVQVLDGAANLQQPLGLTVTTKEAAADGLRASVTDWNGDKRPDLVLVSKTGLRVLDGAGQLSRPLTQATVATDDRHEALVSDWNGDGRPDLVVVQKTGTASGRAEVSILGG</sequence>